<dbReference type="EMBL" id="CP002160">
    <property type="protein sequence ID" value="ADL50183.1"/>
    <property type="molecule type" value="Genomic_DNA"/>
</dbReference>
<dbReference type="eggNOG" id="COG2207">
    <property type="taxonomic scope" value="Bacteria"/>
</dbReference>
<evidence type="ECO:0000259" key="4">
    <source>
        <dbReference type="PROSITE" id="PS01124"/>
    </source>
</evidence>
<keyword evidence="6" id="KW-1185">Reference proteome</keyword>
<dbReference type="HOGENOM" id="CLU_1072440_0_0_9"/>
<feature type="domain" description="HTH araC/xylS-type" evidence="4">
    <location>
        <begin position="173"/>
        <end position="253"/>
    </location>
</feature>
<accession>D9SQB6</accession>
<keyword evidence="1" id="KW-0805">Transcription regulation</keyword>
<dbReference type="InterPro" id="IPR009057">
    <property type="entry name" value="Homeodomain-like_sf"/>
</dbReference>
<keyword evidence="3" id="KW-0804">Transcription</keyword>
<keyword evidence="2" id="KW-0238">DNA-binding</keyword>
<gene>
    <name evidence="5" type="ordered locus">Clocel_0405</name>
</gene>
<dbReference type="AlphaFoldDB" id="D9SQB6"/>
<evidence type="ECO:0000313" key="5">
    <source>
        <dbReference type="EMBL" id="ADL50183.1"/>
    </source>
</evidence>
<protein>
    <submittedName>
        <fullName evidence="5">Transcriptional regulator, AraC family</fullName>
    </submittedName>
</protein>
<dbReference type="SMART" id="SM00342">
    <property type="entry name" value="HTH_ARAC"/>
    <property type="match status" value="1"/>
</dbReference>
<dbReference type="PANTHER" id="PTHR46796">
    <property type="entry name" value="HTH-TYPE TRANSCRIPTIONAL ACTIVATOR RHAS-RELATED"/>
    <property type="match status" value="1"/>
</dbReference>
<proteinExistence type="predicted"/>
<dbReference type="KEGG" id="ccb:Clocel_0405"/>
<evidence type="ECO:0000256" key="1">
    <source>
        <dbReference type="ARBA" id="ARBA00023015"/>
    </source>
</evidence>
<dbReference type="Pfam" id="PF12833">
    <property type="entry name" value="HTH_18"/>
    <property type="match status" value="1"/>
</dbReference>
<dbReference type="STRING" id="573061.Clocel_0405"/>
<evidence type="ECO:0000256" key="3">
    <source>
        <dbReference type="ARBA" id="ARBA00023163"/>
    </source>
</evidence>
<name>D9SQB6_CLOC7</name>
<dbReference type="GO" id="GO:0043565">
    <property type="term" value="F:sequence-specific DNA binding"/>
    <property type="evidence" value="ECO:0007669"/>
    <property type="project" value="InterPro"/>
</dbReference>
<dbReference type="PROSITE" id="PS01124">
    <property type="entry name" value="HTH_ARAC_FAMILY_2"/>
    <property type="match status" value="1"/>
</dbReference>
<organism evidence="5 6">
    <name type="scientific">Clostridium cellulovorans (strain ATCC 35296 / DSM 3052 / OCM 3 / 743B)</name>
    <dbReference type="NCBI Taxonomy" id="573061"/>
    <lineage>
        <taxon>Bacteria</taxon>
        <taxon>Bacillati</taxon>
        <taxon>Bacillota</taxon>
        <taxon>Clostridia</taxon>
        <taxon>Eubacteriales</taxon>
        <taxon>Clostridiaceae</taxon>
        <taxon>Clostridium</taxon>
    </lineage>
</organism>
<evidence type="ECO:0000256" key="2">
    <source>
        <dbReference type="ARBA" id="ARBA00023125"/>
    </source>
</evidence>
<reference evidence="5 6" key="1">
    <citation type="submission" date="2010-08" db="EMBL/GenBank/DDBJ databases">
        <title>Complete sequence of Clostridium cellulovorans 743B.</title>
        <authorList>
            <consortium name="US DOE Joint Genome Institute"/>
            <person name="Lucas S."/>
            <person name="Copeland A."/>
            <person name="Lapidus A."/>
            <person name="Cheng J.-F."/>
            <person name="Bruce D."/>
            <person name="Goodwin L."/>
            <person name="Pitluck S."/>
            <person name="Chertkov O."/>
            <person name="Detter J.C."/>
            <person name="Han C."/>
            <person name="Tapia R."/>
            <person name="Land M."/>
            <person name="Hauser L."/>
            <person name="Chang Y.-J."/>
            <person name="Jeffries C."/>
            <person name="Kyrpides N."/>
            <person name="Ivanova N."/>
            <person name="Mikhailova N."/>
            <person name="Hemme C.L."/>
            <person name="Woyke T."/>
        </authorList>
    </citation>
    <scope>NUCLEOTIDE SEQUENCE [LARGE SCALE GENOMIC DNA]</scope>
    <source>
        <strain evidence="6">ATCC 35296 / DSM 3052 / OCM 3 / 743B</strain>
    </source>
</reference>
<evidence type="ECO:0000313" key="6">
    <source>
        <dbReference type="Proteomes" id="UP000002730"/>
    </source>
</evidence>
<dbReference type="InterPro" id="IPR018060">
    <property type="entry name" value="HTH_AraC"/>
</dbReference>
<dbReference type="Proteomes" id="UP000002730">
    <property type="component" value="Chromosome"/>
</dbReference>
<dbReference type="RefSeq" id="WP_010075049.1">
    <property type="nucleotide sequence ID" value="NC_014393.1"/>
</dbReference>
<dbReference type="GO" id="GO:0003700">
    <property type="term" value="F:DNA-binding transcription factor activity"/>
    <property type="evidence" value="ECO:0007669"/>
    <property type="project" value="InterPro"/>
</dbReference>
<dbReference type="Gene3D" id="1.10.10.60">
    <property type="entry name" value="Homeodomain-like"/>
    <property type="match status" value="1"/>
</dbReference>
<dbReference type="OrthoDB" id="323290at2"/>
<sequence length="267" mass="30667">MATFDQQSIYIKDLPSSLAKMGFQFYQSKNIEDGLVTLPAFTGVRINFIFDGKSVASGVLKSGDLMIAGYTDSPLYGNVYNFSMASIGIHFSLFYYLTGLFPRQCRIPYKVPENSRIYSDLVPFFFLPRENWDSHALSIIKKNQLVLNKVVIKQMERVSLATQLYGYNQMKGFQDISNELGISYRQLQRDFHAFLGMTPSQYERLLRYQVAALNIKNTSIIEVALSSGYYDQAHMIREFKKFSDKTPRQIAELNDITVPFVDRKIDL</sequence>
<dbReference type="SUPFAM" id="SSF46689">
    <property type="entry name" value="Homeodomain-like"/>
    <property type="match status" value="1"/>
</dbReference>
<dbReference type="InterPro" id="IPR050204">
    <property type="entry name" value="AraC_XylS_family_regulators"/>
</dbReference>